<sequence length="170" mass="19451">MAHEPASDSEQRTEHSFYNFIDGHLRELRWTAYSLAGLGVFLVLRRVKATTKFTHVSNIPKHFFSKNYRLQGKVRNVSECGQLLVEHVPIIRLNLFTSDAESNHLLAVNVAGVSVTPEAVQWLRRTAQDQSVWFRLLQANDASVDCDVLLKLVITPFLFYLTLSLLHIYL</sequence>
<keyword evidence="3" id="KW-1185">Reference proteome</keyword>
<evidence type="ECO:0000256" key="1">
    <source>
        <dbReference type="SAM" id="Phobius"/>
    </source>
</evidence>
<dbReference type="InterPro" id="IPR042421">
    <property type="entry name" value="C3orf33-like"/>
</dbReference>
<dbReference type="Proteomes" id="UP000735302">
    <property type="component" value="Unassembled WGS sequence"/>
</dbReference>
<feature type="transmembrane region" description="Helical" evidence="1">
    <location>
        <begin position="148"/>
        <end position="169"/>
    </location>
</feature>
<keyword evidence="1" id="KW-1133">Transmembrane helix</keyword>
<comment type="caution">
    <text evidence="2">The sequence shown here is derived from an EMBL/GenBank/DDBJ whole genome shotgun (WGS) entry which is preliminary data.</text>
</comment>
<accession>A0AAV3YW22</accession>
<reference evidence="2 3" key="1">
    <citation type="journal article" date="2021" name="Elife">
        <title>Chloroplast acquisition without the gene transfer in kleptoplastic sea slugs, Plakobranchus ocellatus.</title>
        <authorList>
            <person name="Maeda T."/>
            <person name="Takahashi S."/>
            <person name="Yoshida T."/>
            <person name="Shimamura S."/>
            <person name="Takaki Y."/>
            <person name="Nagai Y."/>
            <person name="Toyoda A."/>
            <person name="Suzuki Y."/>
            <person name="Arimoto A."/>
            <person name="Ishii H."/>
            <person name="Satoh N."/>
            <person name="Nishiyama T."/>
            <person name="Hasebe M."/>
            <person name="Maruyama T."/>
            <person name="Minagawa J."/>
            <person name="Obokata J."/>
            <person name="Shigenobu S."/>
        </authorList>
    </citation>
    <scope>NUCLEOTIDE SEQUENCE [LARGE SCALE GENOMIC DNA]</scope>
</reference>
<dbReference type="GO" id="GO:0005615">
    <property type="term" value="C:extracellular space"/>
    <property type="evidence" value="ECO:0007669"/>
    <property type="project" value="TreeGrafter"/>
</dbReference>
<protein>
    <submittedName>
        <fullName evidence="2">Uncharacterized protein</fullName>
    </submittedName>
</protein>
<evidence type="ECO:0000313" key="2">
    <source>
        <dbReference type="EMBL" id="GFN87675.1"/>
    </source>
</evidence>
<organism evidence="2 3">
    <name type="scientific">Plakobranchus ocellatus</name>
    <dbReference type="NCBI Taxonomy" id="259542"/>
    <lineage>
        <taxon>Eukaryota</taxon>
        <taxon>Metazoa</taxon>
        <taxon>Spiralia</taxon>
        <taxon>Lophotrochozoa</taxon>
        <taxon>Mollusca</taxon>
        <taxon>Gastropoda</taxon>
        <taxon>Heterobranchia</taxon>
        <taxon>Euthyneura</taxon>
        <taxon>Panpulmonata</taxon>
        <taxon>Sacoglossa</taxon>
        <taxon>Placobranchoidea</taxon>
        <taxon>Plakobranchidae</taxon>
        <taxon>Plakobranchus</taxon>
    </lineage>
</organism>
<dbReference type="PANTHER" id="PTHR28434:SF1">
    <property type="entry name" value="PROTEIN C3ORF33"/>
    <property type="match status" value="1"/>
</dbReference>
<dbReference type="EMBL" id="BLXT01001780">
    <property type="protein sequence ID" value="GFN87675.1"/>
    <property type="molecule type" value="Genomic_DNA"/>
</dbReference>
<feature type="transmembrane region" description="Helical" evidence="1">
    <location>
        <begin position="28"/>
        <end position="44"/>
    </location>
</feature>
<proteinExistence type="predicted"/>
<gene>
    <name evidence="2" type="ORF">PoB_001418100</name>
</gene>
<keyword evidence="1" id="KW-0812">Transmembrane</keyword>
<evidence type="ECO:0000313" key="3">
    <source>
        <dbReference type="Proteomes" id="UP000735302"/>
    </source>
</evidence>
<keyword evidence="1" id="KW-0472">Membrane</keyword>
<name>A0AAV3YW22_9GAST</name>
<dbReference type="AlphaFoldDB" id="A0AAV3YW22"/>
<dbReference type="PANTHER" id="PTHR28434">
    <property type="entry name" value="PROTEIN C3ORF33"/>
    <property type="match status" value="1"/>
</dbReference>